<protein>
    <submittedName>
        <fullName evidence="2">Uncharacterized protein</fullName>
    </submittedName>
</protein>
<gene>
    <name evidence="1" type="ORF">G6L72_22015</name>
    <name evidence="2" type="ORF">G6M88_21920</name>
</gene>
<dbReference type="EMBL" id="CP049207">
    <property type="protein sequence ID" value="QTG03021.1"/>
    <property type="molecule type" value="Genomic_DNA"/>
</dbReference>
<reference evidence="2" key="2">
    <citation type="submission" date="2020-02" db="EMBL/GenBank/DDBJ databases">
        <title>Unexpected conservation and global transmission of agrobacterial virulence plasmids.</title>
        <authorList>
            <person name="Weisberg A.J."/>
            <person name="Davis E.W. II"/>
            <person name="Tabima J.R."/>
            <person name="Belcher M.S."/>
            <person name="Miller M."/>
            <person name="Kuo C.-H."/>
            <person name="Loper J.E."/>
            <person name="Grunwald N.J."/>
            <person name="Putnam M.L."/>
            <person name="Chang J.H."/>
        </authorList>
    </citation>
    <scope>NUCLEOTIDE SEQUENCE</scope>
    <source>
        <strain evidence="2">W2/73</strain>
    </source>
</reference>
<dbReference type="KEGG" id="arui:G6M88_21920"/>
<dbReference type="AlphaFoldDB" id="A0AAE7RCU0"/>
<keyword evidence="4" id="KW-1185">Reference proteome</keyword>
<sequence>MSDFSKNPVEDKIMEHMRRYGEKMDELDIVRVKSKEDLDKTAETLGVNPSSYEGNEQAAIIFVKGAVVYGLMDQNERDRFLETLNRVWGKSRFTGEITRVVANRVLDLQTGMDWPDLPNPIFVKEYAAVIHAARMLDVPVSVAGWAGTGAALGTVGNAAFSRATGKAFTDTSKLGDALGKIGLNGTKVLNKSGLIGAGVALATTYVEWRLSSALAEAKQEAEKRILGKAKYTMTQEYFNEELKKYGLSQDVGAVK</sequence>
<accession>A0AAE7RCU0</accession>
<evidence type="ECO:0000313" key="4">
    <source>
        <dbReference type="Proteomes" id="UP000822331"/>
    </source>
</evidence>
<evidence type="ECO:0000313" key="3">
    <source>
        <dbReference type="Proteomes" id="UP000663912"/>
    </source>
</evidence>
<name>A0AAE7RCU0_9HYPH</name>
<evidence type="ECO:0000313" key="2">
    <source>
        <dbReference type="EMBL" id="QTG03021.1"/>
    </source>
</evidence>
<dbReference type="Proteomes" id="UP000663912">
    <property type="component" value="Chromosome 2"/>
</dbReference>
<proteinExistence type="predicted"/>
<organism evidence="2 3">
    <name type="scientific">Agrobacterium rubi</name>
    <dbReference type="NCBI Taxonomy" id="28099"/>
    <lineage>
        <taxon>Bacteria</taxon>
        <taxon>Pseudomonadati</taxon>
        <taxon>Pseudomonadota</taxon>
        <taxon>Alphaproteobacteria</taxon>
        <taxon>Hyphomicrobiales</taxon>
        <taxon>Rhizobiaceae</taxon>
        <taxon>Rhizobium/Agrobacterium group</taxon>
        <taxon>Agrobacterium</taxon>
    </lineage>
</organism>
<dbReference type="RefSeq" id="WP_141680649.1">
    <property type="nucleotide sequence ID" value="NZ_CP049207.1"/>
</dbReference>
<evidence type="ECO:0000313" key="1">
    <source>
        <dbReference type="EMBL" id="NTF39385.1"/>
    </source>
</evidence>
<dbReference type="Proteomes" id="UP000822331">
    <property type="component" value="Unassembled WGS sequence"/>
</dbReference>
<reference evidence="1 4" key="1">
    <citation type="journal article" date="2020" name="Science">
        <title>Unexpected conservation and global transmission of agrobacterial virulence plasmids.</title>
        <authorList>
            <person name="Weisberg A.J."/>
            <person name="Davis E.W. 2nd"/>
            <person name="Tabima J."/>
            <person name="Belcher M.S."/>
            <person name="Miller M."/>
            <person name="Kuo C.H."/>
            <person name="Loper J.E."/>
            <person name="Grunwald N.J."/>
            <person name="Putnam M.L."/>
            <person name="Chang J.H."/>
        </authorList>
    </citation>
    <scope>NUCLEOTIDE SEQUENCE [LARGE SCALE GENOMIC DNA]</scope>
    <source>
        <strain evidence="1 4">A19/93</strain>
    </source>
</reference>
<dbReference type="EMBL" id="JAAMCP010000012">
    <property type="protein sequence ID" value="NTF39385.1"/>
    <property type="molecule type" value="Genomic_DNA"/>
</dbReference>